<reference evidence="9" key="1">
    <citation type="submission" date="2023-07" db="EMBL/GenBank/DDBJ databases">
        <authorList>
            <consortium name="CYATHOMIX"/>
        </authorList>
    </citation>
    <scope>NUCLEOTIDE SEQUENCE</scope>
    <source>
        <strain evidence="9">N/A</strain>
    </source>
</reference>
<protein>
    <recommendedName>
        <fullName evidence="3">Intraflagellar transport protein 46 homolog</fullName>
    </recommendedName>
</protein>
<dbReference type="GO" id="GO:0005815">
    <property type="term" value="C:microtubule organizing center"/>
    <property type="evidence" value="ECO:0007669"/>
    <property type="project" value="TreeGrafter"/>
</dbReference>
<evidence type="ECO:0000256" key="4">
    <source>
        <dbReference type="ARBA" id="ARBA00022490"/>
    </source>
</evidence>
<dbReference type="GO" id="GO:0030992">
    <property type="term" value="C:intraciliary transport particle B"/>
    <property type="evidence" value="ECO:0007669"/>
    <property type="project" value="TreeGrafter"/>
</dbReference>
<evidence type="ECO:0000256" key="5">
    <source>
        <dbReference type="ARBA" id="ARBA00023069"/>
    </source>
</evidence>
<keyword evidence="5" id="KW-0969">Cilium</keyword>
<dbReference type="GO" id="GO:0060271">
    <property type="term" value="P:cilium assembly"/>
    <property type="evidence" value="ECO:0007669"/>
    <property type="project" value="TreeGrafter"/>
</dbReference>
<evidence type="ECO:0000256" key="3">
    <source>
        <dbReference type="ARBA" id="ARBA00017206"/>
    </source>
</evidence>
<evidence type="ECO:0000256" key="8">
    <source>
        <dbReference type="SAM" id="MobiDB-lite"/>
    </source>
</evidence>
<dbReference type="Pfam" id="PF12317">
    <property type="entry name" value="IFT46_B_C"/>
    <property type="match status" value="1"/>
</dbReference>
<proteinExistence type="inferred from homology"/>
<keyword evidence="4" id="KW-0963">Cytoplasm</keyword>
<keyword evidence="7" id="KW-0966">Cell projection</keyword>
<keyword evidence="10" id="KW-1185">Reference proteome</keyword>
<evidence type="ECO:0000256" key="7">
    <source>
        <dbReference type="ARBA" id="ARBA00023273"/>
    </source>
</evidence>
<feature type="compositionally biased region" description="Basic and acidic residues" evidence="8">
    <location>
        <begin position="20"/>
        <end position="30"/>
    </location>
</feature>
<dbReference type="PANTHER" id="PTHR13376">
    <property type="entry name" value="INTRAFLAGELLAR TRANSPORT PROTEIN 46 HOMOLOG"/>
    <property type="match status" value="1"/>
</dbReference>
<feature type="compositionally biased region" description="Pro residues" evidence="8">
    <location>
        <begin position="120"/>
        <end position="132"/>
    </location>
</feature>
<dbReference type="AlphaFoldDB" id="A0AA36HF25"/>
<dbReference type="GO" id="GO:0031514">
    <property type="term" value="C:motile cilium"/>
    <property type="evidence" value="ECO:0007669"/>
    <property type="project" value="TreeGrafter"/>
</dbReference>
<evidence type="ECO:0000256" key="1">
    <source>
        <dbReference type="ARBA" id="ARBA00004120"/>
    </source>
</evidence>
<sequence length="414" mass="46831">MNVPAVGATPVDNISDDSSQDERSQIRGLEEDQGIYHLEEVVVPPQSESDDDIALPHHTQWEEAAMLGTEESASARSAQLSANQMATSKTEESGNQSAETPLDSEYEEALNLPASIAYPPSSPPAYQSPPSIPKTDESKRNPPRNTLNDLIMSKVALPFQQMMKRASRADQASDSDSQVSEYSDSDFNNMHDFNQSEQQLFSFVDAYRPEEIRPRPLLRLFIMDYMPAIGDIDAMIKIPRPDEVEDNIGITQLDEPAIQQTDPTILAMQLRRTNRDITTQGDTPVRRLERADKSTHEIDKWISNIKDLHRTRPPQSTLQFGYNMPDVESLMQEFHPLFEQSLDGVKLPTSELDVDLEEYADICLGLLDIPIKGGRIQSLHCLFSLYREFKNSQHFKNLAQNANKKRENIDRMEL</sequence>
<dbReference type="GO" id="GO:0042073">
    <property type="term" value="P:intraciliary transport"/>
    <property type="evidence" value="ECO:0007669"/>
    <property type="project" value="InterPro"/>
</dbReference>
<keyword evidence="6" id="KW-0206">Cytoskeleton</keyword>
<evidence type="ECO:0000313" key="9">
    <source>
        <dbReference type="EMBL" id="CAJ0609624.1"/>
    </source>
</evidence>
<comment type="caution">
    <text evidence="9">The sequence shown here is derived from an EMBL/GenBank/DDBJ whole genome shotgun (WGS) entry which is preliminary data.</text>
</comment>
<feature type="compositionally biased region" description="Low complexity" evidence="8">
    <location>
        <begin position="169"/>
        <end position="178"/>
    </location>
</feature>
<feature type="region of interest" description="Disordered" evidence="8">
    <location>
        <begin position="1"/>
        <end position="35"/>
    </location>
</feature>
<dbReference type="Proteomes" id="UP001176961">
    <property type="component" value="Unassembled WGS sequence"/>
</dbReference>
<dbReference type="EMBL" id="CATQJL010000326">
    <property type="protein sequence ID" value="CAJ0609624.1"/>
    <property type="molecule type" value="Genomic_DNA"/>
</dbReference>
<accession>A0AA36HF25</accession>
<evidence type="ECO:0000313" key="10">
    <source>
        <dbReference type="Proteomes" id="UP001176961"/>
    </source>
</evidence>
<comment type="subcellular location">
    <subcellularLocation>
        <location evidence="1">Cytoplasm</location>
        <location evidence="1">Cytoskeleton</location>
        <location evidence="1">Cilium basal body</location>
    </subcellularLocation>
</comment>
<comment type="similarity">
    <text evidence="2">Belongs to the IFT46 family.</text>
</comment>
<evidence type="ECO:0000256" key="2">
    <source>
        <dbReference type="ARBA" id="ARBA00007700"/>
    </source>
</evidence>
<name>A0AA36HF25_CYLNA</name>
<feature type="region of interest" description="Disordered" evidence="8">
    <location>
        <begin position="68"/>
        <end position="147"/>
    </location>
</feature>
<dbReference type="PANTHER" id="PTHR13376:SF0">
    <property type="entry name" value="INTRAFLAGELLAR TRANSPORT PROTEIN 46 HOMOLOG"/>
    <property type="match status" value="1"/>
</dbReference>
<gene>
    <name evidence="9" type="ORF">CYNAS_LOCUS21607</name>
</gene>
<organism evidence="9 10">
    <name type="scientific">Cylicocyclus nassatus</name>
    <name type="common">Nematode worm</name>
    <dbReference type="NCBI Taxonomy" id="53992"/>
    <lineage>
        <taxon>Eukaryota</taxon>
        <taxon>Metazoa</taxon>
        <taxon>Ecdysozoa</taxon>
        <taxon>Nematoda</taxon>
        <taxon>Chromadorea</taxon>
        <taxon>Rhabditida</taxon>
        <taxon>Rhabditina</taxon>
        <taxon>Rhabditomorpha</taxon>
        <taxon>Strongyloidea</taxon>
        <taxon>Strongylidae</taxon>
        <taxon>Cylicocyclus</taxon>
    </lineage>
</organism>
<feature type="region of interest" description="Disordered" evidence="8">
    <location>
        <begin position="163"/>
        <end position="184"/>
    </location>
</feature>
<evidence type="ECO:0000256" key="6">
    <source>
        <dbReference type="ARBA" id="ARBA00023212"/>
    </source>
</evidence>
<feature type="compositionally biased region" description="Polar residues" evidence="8">
    <location>
        <begin position="71"/>
        <end position="99"/>
    </location>
</feature>
<dbReference type="InterPro" id="IPR022088">
    <property type="entry name" value="Intraflagellar_transp_cmplxB"/>
</dbReference>